<accession>A0A365Y4P2</accession>
<dbReference type="CDD" id="cd05483">
    <property type="entry name" value="retropepsin_like_bacteria"/>
    <property type="match status" value="1"/>
</dbReference>
<gene>
    <name evidence="2" type="ORF">DF182_12245</name>
</gene>
<name>A0A365Y4P2_9BACT</name>
<dbReference type="EMBL" id="QFFJ01000001">
    <property type="protein sequence ID" value="RBL93298.1"/>
    <property type="molecule type" value="Genomic_DNA"/>
</dbReference>
<protein>
    <recommendedName>
        <fullName evidence="1">PDZ domain-containing protein</fullName>
    </recommendedName>
</protein>
<keyword evidence="3" id="KW-1185">Reference proteome</keyword>
<dbReference type="SUPFAM" id="SSF50156">
    <property type="entry name" value="PDZ domain-like"/>
    <property type="match status" value="1"/>
</dbReference>
<dbReference type="Proteomes" id="UP000253410">
    <property type="component" value="Unassembled WGS sequence"/>
</dbReference>
<organism evidence="2 3">
    <name type="scientific">Chitinophaga flava</name>
    <dbReference type="NCBI Taxonomy" id="2259036"/>
    <lineage>
        <taxon>Bacteria</taxon>
        <taxon>Pseudomonadati</taxon>
        <taxon>Bacteroidota</taxon>
        <taxon>Chitinophagia</taxon>
        <taxon>Chitinophagales</taxon>
        <taxon>Chitinophagaceae</taxon>
        <taxon>Chitinophaga</taxon>
    </lineage>
</organism>
<dbReference type="InterPro" id="IPR021109">
    <property type="entry name" value="Peptidase_aspartic_dom_sf"/>
</dbReference>
<evidence type="ECO:0000313" key="3">
    <source>
        <dbReference type="Proteomes" id="UP000253410"/>
    </source>
</evidence>
<dbReference type="Gene3D" id="2.40.70.10">
    <property type="entry name" value="Acid Proteases"/>
    <property type="match status" value="1"/>
</dbReference>
<dbReference type="AlphaFoldDB" id="A0A365Y4P2"/>
<evidence type="ECO:0000313" key="2">
    <source>
        <dbReference type="EMBL" id="RBL93298.1"/>
    </source>
</evidence>
<sequence length="487" mass="54175">MCTGLLACFTVFAFAQKSTQLVNTMEKAIQERNPATIKPYLSEDFRVGIYGSSQAYGMLGQVLSSYDTLEKLVYLKEDNKNISLKYYYKKKSFESTIQLDSSGKIARIPFFDQLFGVNLSNPSRLAAVVPFEFDKGKIVVKLTLNDSKRVLRFLFDTGADGMGIKKEVADEIGIQASRQQQTSVVGASTQVGIATGLTMHFDTLAIRQQNSAIFPRFDGDLDGLFGGNFLRNYITEIDFDKSEIRLYTLGKFTYPTGGALVPLDFSAGVPGIQGTVKLNSGKTLNGNFHFDTGAGYPLILFGPSVHRNKLEEGFHTLYQSTNYSMGHTSNVSNGIFESLQIGSKQLNHFIGTLQSYREGDERWSPSGDGSFGITLIQKFNCIINLADRQFYLTPNKNYAVPSDFWLHNTLWGFSNGELRVKQIMPETSAASSGIAVNDLILSINGVKSADLLDVENIRKYTLDWKNAPIQIEIKKPNLNKPWKTEIE</sequence>
<feature type="domain" description="PDZ" evidence="1">
    <location>
        <begin position="417"/>
        <end position="451"/>
    </location>
</feature>
<reference evidence="2 3" key="1">
    <citation type="submission" date="2018-05" db="EMBL/GenBank/DDBJ databases">
        <title>Chitinophaga sp. K3CV102501T nov., isolated from isolated from a monsoon evergreen broad-leaved forest soil.</title>
        <authorList>
            <person name="Lv Y."/>
        </authorList>
    </citation>
    <scope>NUCLEOTIDE SEQUENCE [LARGE SCALE GENOMIC DNA]</scope>
    <source>
        <strain evidence="2 3">GDMCC 1.1325</strain>
    </source>
</reference>
<dbReference type="InterPro" id="IPR034122">
    <property type="entry name" value="Retropepsin-like_bacterial"/>
</dbReference>
<evidence type="ECO:0000259" key="1">
    <source>
        <dbReference type="Pfam" id="PF00595"/>
    </source>
</evidence>
<dbReference type="InterPro" id="IPR001478">
    <property type="entry name" value="PDZ"/>
</dbReference>
<comment type="caution">
    <text evidence="2">The sequence shown here is derived from an EMBL/GenBank/DDBJ whole genome shotgun (WGS) entry which is preliminary data.</text>
</comment>
<dbReference type="Pfam" id="PF00595">
    <property type="entry name" value="PDZ"/>
    <property type="match status" value="1"/>
</dbReference>
<dbReference type="InterPro" id="IPR036034">
    <property type="entry name" value="PDZ_sf"/>
</dbReference>
<dbReference type="Pfam" id="PF13650">
    <property type="entry name" value="Asp_protease_2"/>
    <property type="match status" value="1"/>
</dbReference>
<dbReference type="SUPFAM" id="SSF50630">
    <property type="entry name" value="Acid proteases"/>
    <property type="match status" value="1"/>
</dbReference>
<dbReference type="Gene3D" id="2.30.42.10">
    <property type="match status" value="1"/>
</dbReference>
<proteinExistence type="predicted"/>